<feature type="domain" description="DUF5753" evidence="1">
    <location>
        <begin position="94"/>
        <end position="265"/>
    </location>
</feature>
<gene>
    <name evidence="2" type="ORF">ACFP3R_20075</name>
</gene>
<dbReference type="Pfam" id="PF13560">
    <property type="entry name" value="HTH_31"/>
    <property type="match status" value="1"/>
</dbReference>
<dbReference type="Pfam" id="PF19054">
    <property type="entry name" value="DUF5753"/>
    <property type="match status" value="1"/>
</dbReference>
<dbReference type="EMBL" id="JBHSQO010000019">
    <property type="protein sequence ID" value="MFC6091575.1"/>
    <property type="molecule type" value="Genomic_DNA"/>
</dbReference>
<accession>A0ABW1P859</accession>
<sequence length="272" mass="30873">MRTRVLGRELLNARERLGADQTTAAALLHRPVDWIHAVEDGRQDIDQHALARLLGTYRVNTQTYTRVMALYGQPETGWLIQPHDIGEADGVDAALLHEATADDLFVYDVISLPVHLRTERYARELLAHDGTTPSVEAQQRLAAGLRRHRSFRSSPSTRRTFIVRESTLQHLHGDRQAIIEQLHHLAHLPDRDTTIRIMPVSAPAGHWEQVAFTLMKTRTHRPVVHVRTVSHALFIDRPDFVEHYRDMATRLLEHALPGAESRTLLLDLANSA</sequence>
<proteinExistence type="predicted"/>
<comment type="caution">
    <text evidence="2">The sequence shown here is derived from an EMBL/GenBank/DDBJ whole genome shotgun (WGS) entry which is preliminary data.</text>
</comment>
<evidence type="ECO:0000313" key="2">
    <source>
        <dbReference type="EMBL" id="MFC6091575.1"/>
    </source>
</evidence>
<protein>
    <submittedName>
        <fullName evidence="2">Helix-turn-helix domain-containing protein</fullName>
    </submittedName>
</protein>
<reference evidence="3" key="1">
    <citation type="journal article" date="2019" name="Int. J. Syst. Evol. Microbiol.">
        <title>The Global Catalogue of Microorganisms (GCM) 10K type strain sequencing project: providing services to taxonomists for standard genome sequencing and annotation.</title>
        <authorList>
            <consortium name="The Broad Institute Genomics Platform"/>
            <consortium name="The Broad Institute Genome Sequencing Center for Infectious Disease"/>
            <person name="Wu L."/>
            <person name="Ma J."/>
        </authorList>
    </citation>
    <scope>NUCLEOTIDE SEQUENCE [LARGE SCALE GENOMIC DNA]</scope>
    <source>
        <strain evidence="3">CGMCC 4.7246</strain>
    </source>
</reference>
<evidence type="ECO:0000313" key="3">
    <source>
        <dbReference type="Proteomes" id="UP001596220"/>
    </source>
</evidence>
<dbReference type="InterPro" id="IPR043917">
    <property type="entry name" value="DUF5753"/>
</dbReference>
<dbReference type="Proteomes" id="UP001596220">
    <property type="component" value="Unassembled WGS sequence"/>
</dbReference>
<dbReference type="RefSeq" id="WP_380637815.1">
    <property type="nucleotide sequence ID" value="NZ_JBHSQO010000019.1"/>
</dbReference>
<dbReference type="InterPro" id="IPR010982">
    <property type="entry name" value="Lambda_DNA-bd_dom_sf"/>
</dbReference>
<name>A0ABW1P859_9PSEU</name>
<keyword evidence="3" id="KW-1185">Reference proteome</keyword>
<organism evidence="2 3">
    <name type="scientific">Saccharothrix lopnurensis</name>
    <dbReference type="NCBI Taxonomy" id="1670621"/>
    <lineage>
        <taxon>Bacteria</taxon>
        <taxon>Bacillati</taxon>
        <taxon>Actinomycetota</taxon>
        <taxon>Actinomycetes</taxon>
        <taxon>Pseudonocardiales</taxon>
        <taxon>Pseudonocardiaceae</taxon>
        <taxon>Saccharothrix</taxon>
    </lineage>
</organism>
<evidence type="ECO:0000259" key="1">
    <source>
        <dbReference type="Pfam" id="PF19054"/>
    </source>
</evidence>
<dbReference type="SUPFAM" id="SSF47413">
    <property type="entry name" value="lambda repressor-like DNA-binding domains"/>
    <property type="match status" value="1"/>
</dbReference>